<feature type="compositionally biased region" description="Acidic residues" evidence="1">
    <location>
        <begin position="469"/>
        <end position="478"/>
    </location>
</feature>
<accession>J5T7Z8</accession>
<dbReference type="GO" id="GO:0005802">
    <property type="term" value="C:trans-Golgi network"/>
    <property type="evidence" value="ECO:0007669"/>
    <property type="project" value="TreeGrafter"/>
</dbReference>
<evidence type="ECO:0000256" key="1">
    <source>
        <dbReference type="SAM" id="MobiDB-lite"/>
    </source>
</evidence>
<dbReference type="PANTHER" id="PTHR28159">
    <property type="entry name" value="TRAFFICKING PROTEIN PARTICLE COMPLEX II-SPECIFIC SUBUNIT 65"/>
    <property type="match status" value="1"/>
</dbReference>
<name>J5T7Z8_TRIAS</name>
<dbReference type="Proteomes" id="UP000002748">
    <property type="component" value="Unassembled WGS sequence"/>
</dbReference>
<dbReference type="Pfam" id="PF12735">
    <property type="entry name" value="IgD3_Trs65"/>
    <property type="match status" value="1"/>
</dbReference>
<dbReference type="GO" id="GO:0006891">
    <property type="term" value="P:intra-Golgi vesicle-mediated transport"/>
    <property type="evidence" value="ECO:0007669"/>
    <property type="project" value="InterPro"/>
</dbReference>
<dbReference type="VEuPathDB" id="FungiDB:A1Q1_01159"/>
<feature type="compositionally biased region" description="Low complexity" evidence="1">
    <location>
        <begin position="305"/>
        <end position="340"/>
    </location>
</feature>
<evidence type="ECO:0000259" key="2">
    <source>
        <dbReference type="Pfam" id="PF12735"/>
    </source>
</evidence>
<feature type="domain" description="Trafficking protein particle complex II-specific subunit 65 IgD3" evidence="2">
    <location>
        <begin position="810"/>
        <end position="925"/>
    </location>
</feature>
<feature type="region of interest" description="Disordered" evidence="1">
    <location>
        <begin position="448"/>
        <end position="478"/>
    </location>
</feature>
<protein>
    <recommendedName>
        <fullName evidence="2">Trafficking protein particle complex II-specific subunit 65 IgD3 domain-containing protein</fullName>
    </recommendedName>
</protein>
<gene>
    <name evidence="3" type="ORF">A1Q1_01159</name>
</gene>
<dbReference type="InterPro" id="IPR055420">
    <property type="entry name" value="IgD3_Trs65"/>
</dbReference>
<feature type="compositionally biased region" description="Polar residues" evidence="1">
    <location>
        <begin position="293"/>
        <end position="302"/>
    </location>
</feature>
<feature type="compositionally biased region" description="Polar residues" evidence="1">
    <location>
        <begin position="137"/>
        <end position="150"/>
    </location>
</feature>
<dbReference type="AlphaFoldDB" id="J5T7Z8"/>
<feature type="region of interest" description="Disordered" evidence="1">
    <location>
        <begin position="219"/>
        <end position="367"/>
    </location>
</feature>
<feature type="compositionally biased region" description="Polar residues" evidence="1">
    <location>
        <begin position="347"/>
        <end position="358"/>
    </location>
</feature>
<sequence length="945" mass="100247">MTSRLEPLFHALELELLIPAAGVGSPPSRESELREWWDDIRNREKRDTAFLGESGLQVAILSQSPLSSHDSASSTRIATFPSFLTARSPFFNAEREMNGGVTTRMRHIHWNKLSYAVALTLPSSAFADPESDIASADPSSRSSGAGSTPTELRTLARNVQLTATASFLPPQQRRPDPRLSIPAQNRLSAASVGSLAPNAPSYASSVTCTHSLLLVTSHPSPPARFTHRSPLTPSNTPGTPTAAPGGSAVSPARPPVSPIGVGPSAARGAEAGGSAGARATAPDATQGGPGTRPASQHSQPGTPTAAGFQQQPNVQQGQQPQPGAPNPNQAQTQAQSQIGQGRPGVPRQSSNLGQSNVTPAVLADGAPPLTPVPLPFTTGEDARYAAVEGVTIWEGAVETQDDARPVVFKTSEGWTAVWRGEVPVVYVRTQIANPVLALTVSATLREGGAKKNRPANDAASIITTRTEETLEEDEEEATDFAEMEEIDLFGGLVEDRMPASRLGPSLRNDLNLAPVLETPAASPATPIRTGSGSTLRKSFRRVLDLSSGLRVRMRTLFLPQLLPPGSANDIESEEGERRIVVCVEVENGPDASAHDFEVRGVTVEVGGKGAKASTELLCQPGQDAKPPRPTFPLSLAPLEQYNLLYLVSIAAAAERSKADDHRPVTIVLTGRPKRVRGDEVVFPTASFESRWNCALDLGPFYASLPPAPPAPAASAPAPRHAAHRISKPTPPTPNAIAGDKRYSLAALLANDNQPKPRPGGRPFVPSQLVSRVVSARGAPVHTRDDGHGLLVSVKLLGSDALDAEEVSGGAPKIRALDTFSVEVFVHNRTDAVRRFRLSVPARAEEDRVRDAWARRRKRAAEEQSHGADDGVLAAMLAQHEAAAPALVPLETDIRCGPLLPGASLSTRIRFLALREGTHRIERLRLTGNGDEFDFVISPVLEVVVS</sequence>
<feature type="compositionally biased region" description="Polar residues" evidence="1">
    <location>
        <begin position="229"/>
        <end position="239"/>
    </location>
</feature>
<dbReference type="GeneID" id="25984673"/>
<dbReference type="PANTHER" id="PTHR28159:SF1">
    <property type="entry name" value="TRAFFICKING PROTEIN PARTICLE COMPLEX II-SPECIFIC SUBUNIT 65"/>
    <property type="match status" value="1"/>
</dbReference>
<dbReference type="InterPro" id="IPR024662">
    <property type="entry name" value="Trs65"/>
</dbReference>
<dbReference type="EMBL" id="ALBS01000161">
    <property type="protein sequence ID" value="EJT49661.1"/>
    <property type="molecule type" value="Genomic_DNA"/>
</dbReference>
<dbReference type="OrthoDB" id="24630at2759"/>
<organism evidence="3 4">
    <name type="scientific">Trichosporon asahii var. asahii (strain ATCC 90039 / CBS 2479 / JCM 2466 / KCTC 7840 / NBRC 103889/ NCYC 2677 / UAMH 7654)</name>
    <name type="common">Yeast</name>
    <dbReference type="NCBI Taxonomy" id="1186058"/>
    <lineage>
        <taxon>Eukaryota</taxon>
        <taxon>Fungi</taxon>
        <taxon>Dikarya</taxon>
        <taxon>Basidiomycota</taxon>
        <taxon>Agaricomycotina</taxon>
        <taxon>Tremellomycetes</taxon>
        <taxon>Trichosporonales</taxon>
        <taxon>Trichosporonaceae</taxon>
        <taxon>Trichosporon</taxon>
    </lineage>
</organism>
<evidence type="ECO:0000313" key="3">
    <source>
        <dbReference type="EMBL" id="EJT49661.1"/>
    </source>
</evidence>
<dbReference type="GO" id="GO:1990071">
    <property type="term" value="C:TRAPPII protein complex"/>
    <property type="evidence" value="ECO:0007669"/>
    <property type="project" value="InterPro"/>
</dbReference>
<dbReference type="RefSeq" id="XP_014180909.1">
    <property type="nucleotide sequence ID" value="XM_014325434.1"/>
</dbReference>
<evidence type="ECO:0000313" key="4">
    <source>
        <dbReference type="Proteomes" id="UP000002748"/>
    </source>
</evidence>
<dbReference type="KEGG" id="tasa:A1Q1_01159"/>
<reference evidence="3 4" key="1">
    <citation type="journal article" date="2012" name="Eukaryot. Cell">
        <title>Draft genome sequence of CBS 2479, the standard type strain of Trichosporon asahii.</title>
        <authorList>
            <person name="Yang R.Y."/>
            <person name="Li H.T."/>
            <person name="Zhu H."/>
            <person name="Zhou G.P."/>
            <person name="Wang M."/>
            <person name="Wang L."/>
        </authorList>
    </citation>
    <scope>NUCLEOTIDE SEQUENCE [LARGE SCALE GENOMIC DNA]</scope>
    <source>
        <strain evidence="4">ATCC 90039 / CBS 2479 / JCM 2466 / KCTC 7840 / NCYC 2677 / UAMH 7654</strain>
    </source>
</reference>
<dbReference type="HOGENOM" id="CLU_311044_0_0_1"/>
<proteinExistence type="predicted"/>
<feature type="region of interest" description="Disordered" evidence="1">
    <location>
        <begin position="708"/>
        <end position="737"/>
    </location>
</feature>
<comment type="caution">
    <text evidence="3">The sequence shown here is derived from an EMBL/GenBank/DDBJ whole genome shotgun (WGS) entry which is preliminary data.</text>
</comment>
<feature type="region of interest" description="Disordered" evidence="1">
    <location>
        <begin position="129"/>
        <end position="150"/>
    </location>
</feature>